<feature type="signal peptide" evidence="1">
    <location>
        <begin position="1"/>
        <end position="40"/>
    </location>
</feature>
<proteinExistence type="predicted"/>
<keyword evidence="1" id="KW-0732">Signal</keyword>
<organism evidence="3 4">
    <name type="scientific">Mycolicibacterium neworleansense</name>
    <dbReference type="NCBI Taxonomy" id="146018"/>
    <lineage>
        <taxon>Bacteria</taxon>
        <taxon>Bacillati</taxon>
        <taxon>Actinomycetota</taxon>
        <taxon>Actinomycetes</taxon>
        <taxon>Mycobacteriales</taxon>
        <taxon>Mycobacteriaceae</taxon>
        <taxon>Mycolicibacterium</taxon>
    </lineage>
</organism>
<dbReference type="Pfam" id="PF05305">
    <property type="entry name" value="DUF732"/>
    <property type="match status" value="1"/>
</dbReference>
<feature type="domain" description="DUF732" evidence="2">
    <location>
        <begin position="43"/>
        <end position="115"/>
    </location>
</feature>
<evidence type="ECO:0000256" key="1">
    <source>
        <dbReference type="SAM" id="SignalP"/>
    </source>
</evidence>
<evidence type="ECO:0000313" key="3">
    <source>
        <dbReference type="EMBL" id="CRZ14245.1"/>
    </source>
</evidence>
<sequence length="127" mass="14280" precursor="true">MSKRHTRNRLRWAKIHRMKLAGLAVIGAAAAIAFAAPAYADPDTDFANELHTFGIYGQKDYNAWIGKIMCKRLHNGVDHNAQDSVGFVKKQLAKDSTDAQSWQFLGTAINYYCPDQRFIYEQAATQS</sequence>
<dbReference type="Proteomes" id="UP000199147">
    <property type="component" value="Unassembled WGS sequence"/>
</dbReference>
<evidence type="ECO:0000313" key="4">
    <source>
        <dbReference type="Proteomes" id="UP000199147"/>
    </source>
</evidence>
<evidence type="ECO:0000259" key="2">
    <source>
        <dbReference type="Pfam" id="PF05305"/>
    </source>
</evidence>
<keyword evidence="4" id="KW-1185">Reference proteome</keyword>
<dbReference type="STRING" id="146018.BN2156_01093"/>
<reference evidence="4" key="1">
    <citation type="submission" date="2015-07" db="EMBL/GenBank/DDBJ databases">
        <authorList>
            <person name="Urmite Genomes"/>
        </authorList>
    </citation>
    <scope>NUCLEOTIDE SEQUENCE [LARGE SCALE GENOMIC DNA]</scope>
    <source>
        <strain evidence="4">type strain: ATCC 49404</strain>
    </source>
</reference>
<feature type="chain" id="PRO_5005223244" evidence="1">
    <location>
        <begin position="41"/>
        <end position="127"/>
    </location>
</feature>
<accession>A0A0H5RJA2</accession>
<protein>
    <submittedName>
        <fullName evidence="3">Putative secreted protein</fullName>
    </submittedName>
</protein>
<dbReference type="InterPro" id="IPR007969">
    <property type="entry name" value="DUF732"/>
</dbReference>
<dbReference type="EMBL" id="CWKH01000001">
    <property type="protein sequence ID" value="CRZ14245.1"/>
    <property type="molecule type" value="Genomic_DNA"/>
</dbReference>
<name>A0A0H5RJA2_9MYCO</name>
<dbReference type="AlphaFoldDB" id="A0A0H5RJA2"/>
<gene>
    <name evidence="3" type="ORF">BN2156_01093</name>
</gene>